<evidence type="ECO:0000313" key="1">
    <source>
        <dbReference type="EMBL" id="ERZ96049.1"/>
    </source>
</evidence>
<organism evidence="1">
    <name type="scientific">Rhizophagus irregularis (strain DAOM 181602 / DAOM 197198 / MUCL 43194)</name>
    <name type="common">Arbuscular mycorrhizal fungus</name>
    <name type="synonym">Glomus intraradices</name>
    <dbReference type="NCBI Taxonomy" id="747089"/>
    <lineage>
        <taxon>Eukaryota</taxon>
        <taxon>Fungi</taxon>
        <taxon>Fungi incertae sedis</taxon>
        <taxon>Mucoromycota</taxon>
        <taxon>Glomeromycotina</taxon>
        <taxon>Glomeromycetes</taxon>
        <taxon>Glomerales</taxon>
        <taxon>Glomeraceae</taxon>
        <taxon>Rhizophagus</taxon>
    </lineage>
</organism>
<name>U9SJM4_RHIID</name>
<protein>
    <submittedName>
        <fullName evidence="1">Uncharacterized protein</fullName>
    </submittedName>
</protein>
<proteinExistence type="predicted"/>
<gene>
    <name evidence="1" type="ORF">GLOINDRAFT_83718</name>
</gene>
<dbReference type="HOGENOM" id="CLU_2086076_0_0_1"/>
<accession>U9SJM4</accession>
<dbReference type="AlphaFoldDB" id="U9SJM4"/>
<sequence length="117" mass="13720">MSNLEKQLILQLNIGQCEWFNANDRKYITEFHGLAQKNPVMDIVDLRESNKKRSINETCRTKQESIKFLKDKKFGEISETNVPSIKRSMTFQSQSVDNFIQDNPLNKTVTYVLRMCK</sequence>
<dbReference type="EMBL" id="KI300756">
    <property type="protein sequence ID" value="ERZ96049.1"/>
    <property type="molecule type" value="Genomic_DNA"/>
</dbReference>
<reference evidence="1" key="1">
    <citation type="submission" date="2013-07" db="EMBL/GenBank/DDBJ databases">
        <title>The genome of an arbuscular mycorrhizal fungus provides insights into the evolution of the oldest plant symbiosis.</title>
        <authorList>
            <consortium name="DOE Joint Genome Institute"/>
            <person name="Tisserant E."/>
            <person name="Malbreil M."/>
            <person name="Kuo A."/>
            <person name="Kohler A."/>
            <person name="Symeonidi A."/>
            <person name="Balestrini R."/>
            <person name="Charron P."/>
            <person name="Duensing N."/>
            <person name="Frei-dit-Frey N."/>
            <person name="Gianinazzi-Pearson V."/>
            <person name="Gilbert B."/>
            <person name="Handa Y."/>
            <person name="Hijri M."/>
            <person name="Kaul R."/>
            <person name="Kawaguchi M."/>
            <person name="Krajinski F."/>
            <person name="Lammers P."/>
            <person name="Lapierre D."/>
            <person name="Masclaux F.G."/>
            <person name="Murat C."/>
            <person name="Morin E."/>
            <person name="Ndikumana S."/>
            <person name="Pagni M."/>
            <person name="Petitpierre D."/>
            <person name="Requena N."/>
            <person name="Rosikiewicz P."/>
            <person name="Riley R."/>
            <person name="Saito K."/>
            <person name="San Clemente H."/>
            <person name="Shapiro H."/>
            <person name="van Tuinen D."/>
            <person name="Becard G."/>
            <person name="Bonfante P."/>
            <person name="Paszkowski U."/>
            <person name="Shachar-Hill Y."/>
            <person name="Young J.P."/>
            <person name="Sanders I.R."/>
            <person name="Henrissat B."/>
            <person name="Rensing S.A."/>
            <person name="Grigoriev I.V."/>
            <person name="Corradi N."/>
            <person name="Roux C."/>
            <person name="Martin F."/>
        </authorList>
    </citation>
    <scope>NUCLEOTIDE SEQUENCE</scope>
    <source>
        <strain evidence="1">DAOM 197198</strain>
    </source>
</reference>